<evidence type="ECO:0000256" key="2">
    <source>
        <dbReference type="SAM" id="SignalP"/>
    </source>
</evidence>
<evidence type="ECO:0000313" key="4">
    <source>
        <dbReference type="Proteomes" id="UP001224775"/>
    </source>
</evidence>
<sequence length="153" mass="15698">MKSLSIASIAIVGVVTQIPTATAFTTVTYSTSTRPSSSTQLYSVEDMRQRIKKAGGGITTVVPGDLKLYDPNEQGKLQGTGDLEARVSAGASFPGETSSPAPESPVVVTSEAAAPSATPGGSQSNTKSGMTNLTNLLDSVRPRKDAYGGKSQC</sequence>
<dbReference type="AlphaFoldDB" id="A0AAD9DF13"/>
<organism evidence="3 4">
    <name type="scientific">Skeletonema marinoi</name>
    <dbReference type="NCBI Taxonomy" id="267567"/>
    <lineage>
        <taxon>Eukaryota</taxon>
        <taxon>Sar</taxon>
        <taxon>Stramenopiles</taxon>
        <taxon>Ochrophyta</taxon>
        <taxon>Bacillariophyta</taxon>
        <taxon>Coscinodiscophyceae</taxon>
        <taxon>Thalassiosirophycidae</taxon>
        <taxon>Thalassiosirales</taxon>
        <taxon>Skeletonemataceae</taxon>
        <taxon>Skeletonema</taxon>
        <taxon>Skeletonema marinoi-dohrnii complex</taxon>
    </lineage>
</organism>
<feature type="chain" id="PRO_5041950943" description="Subtilisin" evidence="2">
    <location>
        <begin position="24"/>
        <end position="153"/>
    </location>
</feature>
<protein>
    <recommendedName>
        <fullName evidence="5">Subtilisin</fullName>
    </recommendedName>
</protein>
<name>A0AAD9DF13_9STRA</name>
<feature type="compositionally biased region" description="Polar residues" evidence="1">
    <location>
        <begin position="119"/>
        <end position="137"/>
    </location>
</feature>
<keyword evidence="2" id="KW-0732">Signal</keyword>
<proteinExistence type="predicted"/>
<evidence type="ECO:0008006" key="5">
    <source>
        <dbReference type="Google" id="ProtNLM"/>
    </source>
</evidence>
<feature type="region of interest" description="Disordered" evidence="1">
    <location>
        <begin position="70"/>
        <end position="153"/>
    </location>
</feature>
<dbReference type="EMBL" id="JATAAI010000009">
    <property type="protein sequence ID" value="KAK1743370.1"/>
    <property type="molecule type" value="Genomic_DNA"/>
</dbReference>
<evidence type="ECO:0000256" key="1">
    <source>
        <dbReference type="SAM" id="MobiDB-lite"/>
    </source>
</evidence>
<feature type="signal peptide" evidence="2">
    <location>
        <begin position="1"/>
        <end position="23"/>
    </location>
</feature>
<accession>A0AAD9DF13</accession>
<keyword evidence="4" id="KW-1185">Reference proteome</keyword>
<comment type="caution">
    <text evidence="3">The sequence shown here is derived from an EMBL/GenBank/DDBJ whole genome shotgun (WGS) entry which is preliminary data.</text>
</comment>
<evidence type="ECO:0000313" key="3">
    <source>
        <dbReference type="EMBL" id="KAK1743370.1"/>
    </source>
</evidence>
<reference evidence="3" key="1">
    <citation type="submission" date="2023-06" db="EMBL/GenBank/DDBJ databases">
        <title>Survivors Of The Sea: Transcriptome response of Skeletonema marinoi to long-term dormancy.</title>
        <authorList>
            <person name="Pinder M.I.M."/>
            <person name="Kourtchenko O."/>
            <person name="Robertson E.K."/>
            <person name="Larsson T."/>
            <person name="Maumus F."/>
            <person name="Osuna-Cruz C.M."/>
            <person name="Vancaester E."/>
            <person name="Stenow R."/>
            <person name="Vandepoele K."/>
            <person name="Ploug H."/>
            <person name="Bruchert V."/>
            <person name="Godhe A."/>
            <person name="Topel M."/>
        </authorList>
    </citation>
    <scope>NUCLEOTIDE SEQUENCE</scope>
    <source>
        <strain evidence="3">R05AC</strain>
    </source>
</reference>
<dbReference type="Proteomes" id="UP001224775">
    <property type="component" value="Unassembled WGS sequence"/>
</dbReference>
<gene>
    <name evidence="3" type="ORF">QTG54_005991</name>
</gene>